<organism evidence="4 5">
    <name type="scientific">Cuscuta campestris</name>
    <dbReference type="NCBI Taxonomy" id="132261"/>
    <lineage>
        <taxon>Eukaryota</taxon>
        <taxon>Viridiplantae</taxon>
        <taxon>Streptophyta</taxon>
        <taxon>Embryophyta</taxon>
        <taxon>Tracheophyta</taxon>
        <taxon>Spermatophyta</taxon>
        <taxon>Magnoliopsida</taxon>
        <taxon>eudicotyledons</taxon>
        <taxon>Gunneridae</taxon>
        <taxon>Pentapetalae</taxon>
        <taxon>asterids</taxon>
        <taxon>lamiids</taxon>
        <taxon>Solanales</taxon>
        <taxon>Convolvulaceae</taxon>
        <taxon>Cuscuteae</taxon>
        <taxon>Cuscuta</taxon>
        <taxon>Cuscuta subgen. Grammica</taxon>
        <taxon>Cuscuta sect. Cleistogrammica</taxon>
    </lineage>
</organism>
<accession>A0A484M301</accession>
<proteinExistence type="predicted"/>
<evidence type="ECO:0000259" key="2">
    <source>
        <dbReference type="Pfam" id="PF13966"/>
    </source>
</evidence>
<feature type="compositionally biased region" description="Basic and acidic residues" evidence="1">
    <location>
        <begin position="556"/>
        <end position="565"/>
    </location>
</feature>
<dbReference type="Pfam" id="PF14111">
    <property type="entry name" value="DUF4283"/>
    <property type="match status" value="1"/>
</dbReference>
<evidence type="ECO:0000256" key="1">
    <source>
        <dbReference type="SAM" id="MobiDB-lite"/>
    </source>
</evidence>
<evidence type="ECO:0008006" key="6">
    <source>
        <dbReference type="Google" id="ProtNLM"/>
    </source>
</evidence>
<dbReference type="Proteomes" id="UP000595140">
    <property type="component" value="Unassembled WGS sequence"/>
</dbReference>
<feature type="region of interest" description="Disordered" evidence="1">
    <location>
        <begin position="525"/>
        <end position="602"/>
    </location>
</feature>
<feature type="domain" description="Reverse transcriptase zinc-binding" evidence="2">
    <location>
        <begin position="290"/>
        <end position="368"/>
    </location>
</feature>
<dbReference type="AlphaFoldDB" id="A0A484M301"/>
<dbReference type="InterPro" id="IPR025558">
    <property type="entry name" value="DUF4283"/>
</dbReference>
<feature type="domain" description="DUF4283" evidence="3">
    <location>
        <begin position="648"/>
        <end position="719"/>
    </location>
</feature>
<dbReference type="PANTHER" id="PTHR33116">
    <property type="entry name" value="REVERSE TRANSCRIPTASE ZINC-BINDING DOMAIN-CONTAINING PROTEIN-RELATED-RELATED"/>
    <property type="match status" value="1"/>
</dbReference>
<feature type="region of interest" description="Disordered" evidence="1">
    <location>
        <begin position="469"/>
        <end position="492"/>
    </location>
</feature>
<evidence type="ECO:0000313" key="4">
    <source>
        <dbReference type="EMBL" id="VFQ83143.1"/>
    </source>
</evidence>
<dbReference type="Pfam" id="PF13966">
    <property type="entry name" value="zf-RVT"/>
    <property type="match status" value="1"/>
</dbReference>
<dbReference type="InterPro" id="IPR026960">
    <property type="entry name" value="RVT-Znf"/>
</dbReference>
<protein>
    <recommendedName>
        <fullName evidence="6">Reverse transcriptase zinc-binding domain-containing protein</fullName>
    </recommendedName>
</protein>
<name>A0A484M301_9ASTE</name>
<dbReference type="OrthoDB" id="1937542at2759"/>
<evidence type="ECO:0000313" key="5">
    <source>
        <dbReference type="Proteomes" id="UP000595140"/>
    </source>
</evidence>
<evidence type="ECO:0000259" key="3">
    <source>
        <dbReference type="Pfam" id="PF14111"/>
    </source>
</evidence>
<dbReference type="PANTHER" id="PTHR33116:SF84">
    <property type="entry name" value="RNA-DIRECTED DNA POLYMERASE"/>
    <property type="match status" value="1"/>
</dbReference>
<reference evidence="4 5" key="1">
    <citation type="submission" date="2018-04" db="EMBL/GenBank/DDBJ databases">
        <authorList>
            <person name="Vogel A."/>
        </authorList>
    </citation>
    <scope>NUCLEOTIDE SEQUENCE [LARGE SCALE GENOMIC DNA]</scope>
</reference>
<dbReference type="EMBL" id="OOIL02002557">
    <property type="protein sequence ID" value="VFQ83143.1"/>
    <property type="molecule type" value="Genomic_DNA"/>
</dbReference>
<keyword evidence="5" id="KW-1185">Reference proteome</keyword>
<sequence>MLLATFLKDVVLDPNNQTLLDEAEAKRKRANFLMDPELAFYQQKAKCDFIMNSERCTSYFHSIFKKNRKKNAVGFLVREDGSKTTSIGEVANIFVDYYTTLFGTSSRVEPVDPDILAAGSSVPISAHSALLATVTPEEGLFNFHKDCASLGITHLAFADDLMLFSRGDLQSVQVFMDALDHFSRLSRLILNPTKSNIFLAGKYRDNSHDLLALASFPRAEKESLWVKWVHNIYIRDEDIWNWQPKKRHSVFLKRLAYVRDLLAQKLAVCNPNLAVAMQPFCSAGNLISGKVYELFRAKANHKPWMAFIWQSFIPPKCSFTMWLALRRRLPTKTNLDFLGLPIECTFCGNELEDVDHLIFSCEVFKDVWRAVKTWLRMEGQLSTLNRAIRSLKAFRRGDVILKKARRIALACTVFHLWKLCNAVHFDQEPLRVDAVVFKIKIGLLHSKASLSILNSSCVVQDLGVNELPTMAKSKKKERRPPPPTPPNKKELRTFLRDLEGESRAGGDNVDCAENVDNFPVMTEEDFLPCTKPGEVTVEDDDGSDSQTPSLEEERIEQELQKDRPGNGDTPVPNAEPTEPIEKEDSGKEIGNNDGNVPGNKVDTLVEKKSFASLFEKNMSEDKGMKLHQVEMTEEEEVFIQPEDITPMEELWGPCVVGCFTGRFPGLAPIQTLVEFWKVPSQFLPHHKGWVVFKFLNNEDRDSVLHRDDHRINNKKLLLNIPQDGFMWNAKSFSTMPFWVKLMDVPMQFWGSNSLSKIASKLGSPLFTDGLTNKVASKLTVEKDPEDKLAYKKPNFCRVLIHMDLSKPPPSCVKVNYMLEAAIHNLWSMRISPSTAITKTFHITFVFALYNVSVRRNLSDKLSDIAGRINTPSAIMGDFNAVLDSSERINCHTYAYDMTDLLQFRINNDLLDAKATGLGYQAPGTRQLRLCRKLKLLKHPLKQLNKKEFGHISTRAENARSTYSELMTRLMTDPHNSALIEQAASLRKKATFYSDAERSFFLQKVKCTFINEGDKCTKFFHATMKKQKVLSSIPFIITSQGSTTTSSETIVEDFIDHYSNIFDDVMMFCRGNKDFVTVLANTIQNFSQVSGLYVSPLKSNIFLAGEIKDSKSDLLSLVSFPEGKLPVRYLGLPLTSQRDSERDFAPLIAKVDENIRKWNTKSLSSAGSLELIRSVIQGIEGFWFQAFPIHKSVLDRITTLCRAFLWGCKFCKVAWDDICKPKEEGGLGLRNSTIWNRALLAKCFWNIAANKETLWIQWVHSIYLQGSDFWT</sequence>
<gene>
    <name evidence="4" type="ORF">CCAM_LOCUS24919</name>
</gene>